<keyword evidence="1" id="KW-0472">Membrane</keyword>
<dbReference type="EMBL" id="AUZZ01009602">
    <property type="protein sequence ID" value="EQD33221.1"/>
    <property type="molecule type" value="Genomic_DNA"/>
</dbReference>
<evidence type="ECO:0008006" key="3">
    <source>
        <dbReference type="Google" id="ProtNLM"/>
    </source>
</evidence>
<evidence type="ECO:0000256" key="1">
    <source>
        <dbReference type="SAM" id="Phobius"/>
    </source>
</evidence>
<keyword evidence="1" id="KW-1133">Transmembrane helix</keyword>
<sequence>PLSQYSPLLRTMAAFTPLYGLNQLVHYPLAGGTLEWTWVINLLAWLVIFVAGAVWRFRRDTARV</sequence>
<reference evidence="2" key="1">
    <citation type="submission" date="2013-08" db="EMBL/GenBank/DDBJ databases">
        <authorList>
            <person name="Mendez C."/>
            <person name="Richter M."/>
            <person name="Ferrer M."/>
            <person name="Sanchez J."/>
        </authorList>
    </citation>
    <scope>NUCLEOTIDE SEQUENCE</scope>
</reference>
<accession>T0YD56</accession>
<reference evidence="2" key="2">
    <citation type="journal article" date="2014" name="ISME J.">
        <title>Microbial stratification in low pH oxic and suboxic macroscopic growths along an acid mine drainage.</title>
        <authorList>
            <person name="Mendez-Garcia C."/>
            <person name="Mesa V."/>
            <person name="Sprenger R.R."/>
            <person name="Richter M."/>
            <person name="Diez M.S."/>
            <person name="Solano J."/>
            <person name="Bargiela R."/>
            <person name="Golyshina O.V."/>
            <person name="Manteca A."/>
            <person name="Ramos J.L."/>
            <person name="Gallego J.R."/>
            <person name="Llorente I."/>
            <person name="Martins Dos Santos V.A."/>
            <person name="Jensen O.N."/>
            <person name="Pelaez A.I."/>
            <person name="Sanchez J."/>
            <person name="Ferrer M."/>
        </authorList>
    </citation>
    <scope>NUCLEOTIDE SEQUENCE</scope>
</reference>
<evidence type="ECO:0000313" key="2">
    <source>
        <dbReference type="EMBL" id="EQD33221.1"/>
    </source>
</evidence>
<name>T0YD56_9ZZZZ</name>
<comment type="caution">
    <text evidence="2">The sequence shown here is derived from an EMBL/GenBank/DDBJ whole genome shotgun (WGS) entry which is preliminary data.</text>
</comment>
<feature type="transmembrane region" description="Helical" evidence="1">
    <location>
        <begin position="36"/>
        <end position="55"/>
    </location>
</feature>
<keyword evidence="1" id="KW-0812">Transmembrane</keyword>
<protein>
    <recommendedName>
        <fullName evidence="3">ABC transporter permease</fullName>
    </recommendedName>
</protein>
<proteinExistence type="predicted"/>
<organism evidence="2">
    <name type="scientific">mine drainage metagenome</name>
    <dbReference type="NCBI Taxonomy" id="410659"/>
    <lineage>
        <taxon>unclassified sequences</taxon>
        <taxon>metagenomes</taxon>
        <taxon>ecological metagenomes</taxon>
    </lineage>
</organism>
<dbReference type="AlphaFoldDB" id="T0YD56"/>
<feature type="non-terminal residue" evidence="2">
    <location>
        <position position="1"/>
    </location>
</feature>
<gene>
    <name evidence="2" type="ORF">B2A_13270</name>
</gene>